<evidence type="ECO:0000313" key="3">
    <source>
        <dbReference type="EnsemblMetazoa" id="AAEL009211-PC"/>
    </source>
</evidence>
<reference evidence="3 4" key="1">
    <citation type="submission" date="2017-06" db="EMBL/GenBank/DDBJ databases">
        <title>Aedes aegypti genome working group (AGWG) sequencing and assembly.</title>
        <authorList>
            <consortium name="Aedes aegypti Genome Working Group (AGWG)"/>
            <person name="Matthews B.J."/>
        </authorList>
    </citation>
    <scope>NUCLEOTIDE SEQUENCE [LARGE SCALE GENOMIC DNA]</scope>
    <source>
        <strain evidence="3 4">LVP_AGWG</strain>
    </source>
</reference>
<dbReference type="InterPro" id="IPR036322">
    <property type="entry name" value="WD40_repeat_dom_sf"/>
</dbReference>
<dbReference type="GO" id="GO:0034464">
    <property type="term" value="C:BBSome"/>
    <property type="evidence" value="ECO:0007669"/>
    <property type="project" value="InterPro"/>
</dbReference>
<feature type="domain" description="Bardet-Biedl syndrome 1 protein GAE" evidence="2">
    <location>
        <begin position="497"/>
        <end position="609"/>
    </location>
</feature>
<dbReference type="Proteomes" id="UP000008820">
    <property type="component" value="Chromosome 2"/>
</dbReference>
<dbReference type="Pfam" id="PF23304">
    <property type="entry name" value="GAE_BBS1"/>
    <property type="match status" value="1"/>
</dbReference>
<feature type="domain" description="Bardet-Biedl syndrome 1 N-terminal" evidence="1">
    <location>
        <begin position="22"/>
        <end position="281"/>
    </location>
</feature>
<evidence type="ECO:0000259" key="1">
    <source>
        <dbReference type="Pfam" id="PF14779"/>
    </source>
</evidence>
<protein>
    <submittedName>
        <fullName evidence="3">Uncharacterized protein</fullName>
    </submittedName>
</protein>
<dbReference type="PANTHER" id="PTHR20870">
    <property type="entry name" value="BARDET-BIEDL SYNDROME 1 PROTEIN"/>
    <property type="match status" value="1"/>
</dbReference>
<dbReference type="GO" id="GO:0005113">
    <property type="term" value="F:patched binding"/>
    <property type="evidence" value="ECO:0007669"/>
    <property type="project" value="TreeGrafter"/>
</dbReference>
<dbReference type="EnsemblMetazoa" id="AAEL009211-RC">
    <property type="protein sequence ID" value="AAEL009211-PC"/>
    <property type="gene ID" value="AAEL009211"/>
</dbReference>
<dbReference type="InterPro" id="IPR056419">
    <property type="entry name" value="GAE_BBS1"/>
</dbReference>
<dbReference type="GO" id="GO:1905515">
    <property type="term" value="P:non-motile cilium assembly"/>
    <property type="evidence" value="ECO:0007669"/>
    <property type="project" value="InterPro"/>
</dbReference>
<dbReference type="SUPFAM" id="SSF50978">
    <property type="entry name" value="WD40 repeat-like"/>
    <property type="match status" value="1"/>
</dbReference>
<evidence type="ECO:0000313" key="4">
    <source>
        <dbReference type="Proteomes" id="UP000008820"/>
    </source>
</evidence>
<accession>A0A6I8THG0</accession>
<gene>
    <name evidence="3" type="primary">5571688</name>
</gene>
<reference evidence="3" key="2">
    <citation type="submission" date="2020-05" db="UniProtKB">
        <authorList>
            <consortium name="EnsemblMetazoa"/>
        </authorList>
    </citation>
    <scope>IDENTIFICATION</scope>
    <source>
        <strain evidence="3">LVP_AGWG</strain>
    </source>
</reference>
<sequence>MDFVPCGILIDVNSKTKATEKWLDAQCDGTAALHTLPSCMSLCDLKNDNYYQLVIVDVPLFDFDAKPKLKVYKGTNLTSEQNLPEIPSSVECFYLDEPEPRIPIIAVAISSYVLFYRNMKPYYKYTVPEMDIDPLEVDTWHKLQTARPENVDKLIDNLRTLQLSQLTEQSQQLLSLPEDKRESFIHNSTTTSDNKLKRISTITAMVSIKKVANDSKSASCLILAVESSEIFILDTQAFVVLHQARACNYQGTPSMISATGQYDVDFRLVISTREGYLCLLRKGWPVGQHIVKLEYPSAGLALLPIDQTIVVVCMNNYLLCYSKKGKKLWSVTLPQPAVCMTPVPLPHLGISLVCVALRGGLVQFYCQKKLVDQFYAPETVSAMTFGRLGQEEHVLILVTSDGSLIVKILKRTAEFSTTDNIYDIKTASEEASGSLQIPKKTKIFVEQTLREKEHAAAIHNSFQSELWRMRLTAARATVDVINSADSNVSGDVGLAPIKMAAEVLGLGPVFKLYLVLENISARKEASGLNVLIQADHRHYLADRPYLKLPMLVPGAPLKLDFKVTVVTDPSDGLAPVDLTPENSFIKVLIFKTGHTKPLIASTVVMPQPEPQILGTF</sequence>
<dbReference type="GO" id="GO:0005930">
    <property type="term" value="C:axoneme"/>
    <property type="evidence" value="ECO:0007669"/>
    <property type="project" value="TreeGrafter"/>
</dbReference>
<dbReference type="InParanoid" id="A0A6I8THG0"/>
<dbReference type="OrthoDB" id="10259809at2759"/>
<dbReference type="FunCoup" id="A0A6I8THG0">
    <property type="interactions" value="334"/>
</dbReference>
<dbReference type="GO" id="GO:0005119">
    <property type="term" value="F:smoothened binding"/>
    <property type="evidence" value="ECO:0007669"/>
    <property type="project" value="TreeGrafter"/>
</dbReference>
<dbReference type="PANTHER" id="PTHR20870:SF0">
    <property type="entry name" value="BARDET-BIEDL SYNDROME 1 PROTEIN"/>
    <property type="match status" value="1"/>
</dbReference>
<evidence type="ECO:0000259" key="2">
    <source>
        <dbReference type="Pfam" id="PF23304"/>
    </source>
</evidence>
<keyword evidence="4" id="KW-1185">Reference proteome</keyword>
<proteinExistence type="predicted"/>
<dbReference type="AlphaFoldDB" id="A0A6I8THG0"/>
<dbReference type="InterPro" id="IPR032728">
    <property type="entry name" value="BBS1_N"/>
</dbReference>
<dbReference type="InterPro" id="IPR028784">
    <property type="entry name" value="BBS1"/>
</dbReference>
<organism evidence="3 4">
    <name type="scientific">Aedes aegypti</name>
    <name type="common">Yellowfever mosquito</name>
    <name type="synonym">Culex aegypti</name>
    <dbReference type="NCBI Taxonomy" id="7159"/>
    <lineage>
        <taxon>Eukaryota</taxon>
        <taxon>Metazoa</taxon>
        <taxon>Ecdysozoa</taxon>
        <taxon>Arthropoda</taxon>
        <taxon>Hexapoda</taxon>
        <taxon>Insecta</taxon>
        <taxon>Pterygota</taxon>
        <taxon>Neoptera</taxon>
        <taxon>Endopterygota</taxon>
        <taxon>Diptera</taxon>
        <taxon>Nematocera</taxon>
        <taxon>Culicoidea</taxon>
        <taxon>Culicidae</taxon>
        <taxon>Culicinae</taxon>
        <taxon>Aedini</taxon>
        <taxon>Aedes</taxon>
        <taxon>Stegomyia</taxon>
    </lineage>
</organism>
<dbReference type="GO" id="GO:0061512">
    <property type="term" value="P:protein localization to cilium"/>
    <property type="evidence" value="ECO:0007669"/>
    <property type="project" value="TreeGrafter"/>
</dbReference>
<dbReference type="GO" id="GO:0005813">
    <property type="term" value="C:centrosome"/>
    <property type="evidence" value="ECO:0007669"/>
    <property type="project" value="TreeGrafter"/>
</dbReference>
<dbReference type="Pfam" id="PF14779">
    <property type="entry name" value="BBS1"/>
    <property type="match status" value="1"/>
</dbReference>
<name>A0A6I8THG0_AEDAE</name>